<evidence type="ECO:0000313" key="4">
    <source>
        <dbReference type="Proteomes" id="UP000232883"/>
    </source>
</evidence>
<organism evidence="3 4">
    <name type="scientific">Spirosoma pollinicola</name>
    <dbReference type="NCBI Taxonomy" id="2057025"/>
    <lineage>
        <taxon>Bacteria</taxon>
        <taxon>Pseudomonadati</taxon>
        <taxon>Bacteroidota</taxon>
        <taxon>Cytophagia</taxon>
        <taxon>Cytophagales</taxon>
        <taxon>Cytophagaceae</taxon>
        <taxon>Spirosoma</taxon>
    </lineage>
</organism>
<dbReference type="SUPFAM" id="SSF52172">
    <property type="entry name" value="CheY-like"/>
    <property type="match status" value="1"/>
</dbReference>
<proteinExistence type="predicted"/>
<evidence type="ECO:0000256" key="1">
    <source>
        <dbReference type="PROSITE-ProRule" id="PRU00169"/>
    </source>
</evidence>
<evidence type="ECO:0000259" key="2">
    <source>
        <dbReference type="PROSITE" id="PS50110"/>
    </source>
</evidence>
<dbReference type="AlphaFoldDB" id="A0A2K8YYA2"/>
<dbReference type="OrthoDB" id="1118837at2"/>
<dbReference type="RefSeq" id="WP_100988334.1">
    <property type="nucleotide sequence ID" value="NZ_CP025096.1"/>
</dbReference>
<dbReference type="SMART" id="SM00448">
    <property type="entry name" value="REC"/>
    <property type="match status" value="1"/>
</dbReference>
<dbReference type="Pfam" id="PF00072">
    <property type="entry name" value="Response_reg"/>
    <property type="match status" value="1"/>
</dbReference>
<dbReference type="GO" id="GO:0000160">
    <property type="term" value="P:phosphorelay signal transduction system"/>
    <property type="evidence" value="ECO:0007669"/>
    <property type="project" value="InterPro"/>
</dbReference>
<dbReference type="InterPro" id="IPR011006">
    <property type="entry name" value="CheY-like_superfamily"/>
</dbReference>
<dbReference type="CDD" id="cd00156">
    <property type="entry name" value="REC"/>
    <property type="match status" value="1"/>
</dbReference>
<keyword evidence="4" id="KW-1185">Reference proteome</keyword>
<accession>A0A2K8YYA2</accession>
<sequence length="152" mass="17355">MILRDSLSIFIIDNDLFCRTLYMQHIHNLGYSRVSLFCDEQECMDQLTTSSTTEIPDVIFLCCCFEQQNGLNILRKIKRINPDIYLVALSGDEDKQAAINAIKYGAFDYIIKGESDFTKIDEVLTKIENVIALLQQRPTGRLSKLLTKIGLL</sequence>
<gene>
    <name evidence="3" type="ORF">CWM47_12700</name>
</gene>
<reference evidence="3 4" key="1">
    <citation type="submission" date="2017-11" db="EMBL/GenBank/DDBJ databases">
        <title>Taxonomic description and genome sequences of Spirosoma HA7 sp. nov., isolated from pollen microhabitat of Corylus avellana.</title>
        <authorList>
            <person name="Ambika Manirajan B."/>
            <person name="Suarez C."/>
            <person name="Ratering S."/>
            <person name="Geissler-Plaum R."/>
            <person name="Cardinale M."/>
            <person name="Sylvia S."/>
        </authorList>
    </citation>
    <scope>NUCLEOTIDE SEQUENCE [LARGE SCALE GENOMIC DNA]</scope>
    <source>
        <strain evidence="3 4">HA7</strain>
    </source>
</reference>
<evidence type="ECO:0000313" key="3">
    <source>
        <dbReference type="EMBL" id="AUD02617.1"/>
    </source>
</evidence>
<feature type="domain" description="Response regulatory" evidence="2">
    <location>
        <begin position="8"/>
        <end position="127"/>
    </location>
</feature>
<dbReference type="Proteomes" id="UP000232883">
    <property type="component" value="Chromosome"/>
</dbReference>
<dbReference type="InterPro" id="IPR001789">
    <property type="entry name" value="Sig_transdc_resp-reg_receiver"/>
</dbReference>
<name>A0A2K8YYA2_9BACT</name>
<comment type="caution">
    <text evidence="1">Lacks conserved residue(s) required for the propagation of feature annotation.</text>
</comment>
<dbReference type="KEGG" id="spir:CWM47_12700"/>
<dbReference type="PROSITE" id="PS50110">
    <property type="entry name" value="RESPONSE_REGULATORY"/>
    <property type="match status" value="1"/>
</dbReference>
<dbReference type="EMBL" id="CP025096">
    <property type="protein sequence ID" value="AUD02617.1"/>
    <property type="molecule type" value="Genomic_DNA"/>
</dbReference>
<dbReference type="Gene3D" id="3.40.50.2300">
    <property type="match status" value="1"/>
</dbReference>
<protein>
    <submittedName>
        <fullName evidence="3">Response regulator</fullName>
    </submittedName>
</protein>